<accession>A0A9D2HTI1</accession>
<sequence length="1075" mass="123741">MEKSIVNDTLDLENNQITPQQDIFSYYRRLRSNLFSDTEVVYETKLTPELFDLKLQQLSQDKKQSEFENFVLALAVRLVTPNIKPQTGPDGGGDGKVDGETYPVDKAISDKWWVSEGSTVGHKWAIAISVQKNWKSKIEGDVKKVVETGRGYTKVIFFSSQKIKSSKRQEVEDELSKQYGVAVSIFDGKWCSFAVFEQGCYDVATEKLNFSEEYRRKTVKEGSNDKRRQEELKKLENDLLSRQVEGLDTDYVDDLLRSCLLSRGLERPRMETEGRFNRAQREADAHGSSVQRFNITYHHAWTSFFWFHDVDAMYADYLKLKEYANMHTTVHTIELMTNILTNLENATRAGLFDSERFEAEVQDLKTIKERKDLSQASRLFLELFFSEHRLLQMVHCAQDPTSELKTLAELIKTSANYPDISFDAQITFVEIIGCMIDDNEEYEKLIDNISEISSQRKSEVEGAIIHFNRAQTLIDKPQYKSVVKHLGHCVHAFLKEGYETELVKTYGYMGIALYNLELPYSAKAYLVKAASILVKEFFTKGTISHLLITVLWKLCEIELMTGRLVMYLNWRELLFVIAHNGQEIESKEFVEKDILFDGGWACHFATADLTRETISFLPDIFARCDMHISENYLKYALGYQESVDEQFVNLITDDWGKLLRQQPIHKQFLNSLNIAEEGLNSISTLAKGCRFTVSYENSIRSQLVAETFLATVETLLATFDTLELVVMSQGIQVEIIPTDGQSELERGENGTKYIFRVNYDTLDGETYWRCFASFMAHFMSLNTVSYEEVMDLIAQRHEKEKIIDRIIALLELNNAVYYVLGDKFKYSIRQWKNANDKTYVCKADTKEEILTDQNPHAEQRGMQIFSISSTLEWWEKAGWTGVCFMYDRWSATPPIVGLAFKNLEAGIKIIHEWKEKIAKGEPSVELHLIRGINKHHPSWYRACVTPEIPLSHIAEGQCVAVICRKHTMTPNDTLNLDNFERVYSQFGSCRLVAVAIDEQMHINMNINFSEAIELKKVIIADAWKVSVHGPTRNALEWDDDPIIPESECTTAPVIELMKSLRETHNKMENKNFKTV</sequence>
<organism evidence="1 2">
    <name type="scientific">Candidatus Bacteroides intestinavium</name>
    <dbReference type="NCBI Taxonomy" id="2838469"/>
    <lineage>
        <taxon>Bacteria</taxon>
        <taxon>Pseudomonadati</taxon>
        <taxon>Bacteroidota</taxon>
        <taxon>Bacteroidia</taxon>
        <taxon>Bacteroidales</taxon>
        <taxon>Bacteroidaceae</taxon>
        <taxon>Bacteroides</taxon>
    </lineage>
</organism>
<reference evidence="1" key="2">
    <citation type="submission" date="2021-04" db="EMBL/GenBank/DDBJ databases">
        <authorList>
            <person name="Gilroy R."/>
        </authorList>
    </citation>
    <scope>NUCLEOTIDE SEQUENCE</scope>
    <source>
        <strain evidence="1">ChiHecec1B25-7008</strain>
    </source>
</reference>
<comment type="caution">
    <text evidence="1">The sequence shown here is derived from an EMBL/GenBank/DDBJ whole genome shotgun (WGS) entry which is preliminary data.</text>
</comment>
<proteinExistence type="predicted"/>
<dbReference type="Proteomes" id="UP000823860">
    <property type="component" value="Unassembled WGS sequence"/>
</dbReference>
<gene>
    <name evidence="1" type="ORF">H9785_08905</name>
</gene>
<protein>
    <submittedName>
        <fullName evidence="1">Uncharacterized protein</fullName>
    </submittedName>
</protein>
<evidence type="ECO:0000313" key="1">
    <source>
        <dbReference type="EMBL" id="HJA84071.1"/>
    </source>
</evidence>
<dbReference type="EMBL" id="DWZE01000107">
    <property type="protein sequence ID" value="HJA84071.1"/>
    <property type="molecule type" value="Genomic_DNA"/>
</dbReference>
<name>A0A9D2HTI1_9BACE</name>
<reference evidence="1" key="1">
    <citation type="journal article" date="2021" name="PeerJ">
        <title>Extensive microbial diversity within the chicken gut microbiome revealed by metagenomics and culture.</title>
        <authorList>
            <person name="Gilroy R."/>
            <person name="Ravi A."/>
            <person name="Getino M."/>
            <person name="Pursley I."/>
            <person name="Horton D.L."/>
            <person name="Alikhan N.F."/>
            <person name="Baker D."/>
            <person name="Gharbi K."/>
            <person name="Hall N."/>
            <person name="Watson M."/>
            <person name="Adriaenssens E.M."/>
            <person name="Foster-Nyarko E."/>
            <person name="Jarju S."/>
            <person name="Secka A."/>
            <person name="Antonio M."/>
            <person name="Oren A."/>
            <person name="Chaudhuri R.R."/>
            <person name="La Ragione R."/>
            <person name="Hildebrand F."/>
            <person name="Pallen M.J."/>
        </authorList>
    </citation>
    <scope>NUCLEOTIDE SEQUENCE</scope>
    <source>
        <strain evidence="1">ChiHecec1B25-7008</strain>
    </source>
</reference>
<evidence type="ECO:0000313" key="2">
    <source>
        <dbReference type="Proteomes" id="UP000823860"/>
    </source>
</evidence>
<dbReference type="AlphaFoldDB" id="A0A9D2HTI1"/>